<dbReference type="PANTHER" id="PTHR11895:SF176">
    <property type="entry name" value="AMIDASE AMID-RELATED"/>
    <property type="match status" value="1"/>
</dbReference>
<name>A0A8S8XHX7_9PROT</name>
<gene>
    <name evidence="2" type="ORF">TMPK1_37660</name>
</gene>
<dbReference type="InterPro" id="IPR000120">
    <property type="entry name" value="Amidase"/>
</dbReference>
<dbReference type="SUPFAM" id="SSF75304">
    <property type="entry name" value="Amidase signature (AS) enzymes"/>
    <property type="match status" value="1"/>
</dbReference>
<dbReference type="Gene3D" id="3.90.1300.10">
    <property type="entry name" value="Amidase signature (AS) domain"/>
    <property type="match status" value="1"/>
</dbReference>
<evidence type="ECO:0000313" key="3">
    <source>
        <dbReference type="Proteomes" id="UP000681075"/>
    </source>
</evidence>
<organism evidence="2 3">
    <name type="scientific">Roseiterribacter gracilis</name>
    <dbReference type="NCBI Taxonomy" id="2812848"/>
    <lineage>
        <taxon>Bacteria</taxon>
        <taxon>Pseudomonadati</taxon>
        <taxon>Pseudomonadota</taxon>
        <taxon>Alphaproteobacteria</taxon>
        <taxon>Rhodospirillales</taxon>
        <taxon>Roseiterribacteraceae</taxon>
        <taxon>Roseiterribacter</taxon>
    </lineage>
</organism>
<accession>A0A8S8XHX7</accession>
<dbReference type="Proteomes" id="UP000681075">
    <property type="component" value="Unassembled WGS sequence"/>
</dbReference>
<protein>
    <submittedName>
        <fullName evidence="2">Glutamyl-tRNA(Gln) amidotransferase</fullName>
    </submittedName>
</protein>
<evidence type="ECO:0000259" key="1">
    <source>
        <dbReference type="Pfam" id="PF01425"/>
    </source>
</evidence>
<reference evidence="2" key="1">
    <citation type="submission" date="2021-02" db="EMBL/GenBank/DDBJ databases">
        <title>Genome sequence of Rhodospirillales sp. strain TMPK1 isolated from soil.</title>
        <authorList>
            <person name="Nakai R."/>
            <person name="Kusada H."/>
            <person name="Tamaki H."/>
        </authorList>
    </citation>
    <scope>NUCLEOTIDE SEQUENCE</scope>
    <source>
        <strain evidence="2">TMPK1</strain>
    </source>
</reference>
<dbReference type="GO" id="GO:0003824">
    <property type="term" value="F:catalytic activity"/>
    <property type="evidence" value="ECO:0007669"/>
    <property type="project" value="InterPro"/>
</dbReference>
<evidence type="ECO:0000313" key="2">
    <source>
        <dbReference type="EMBL" id="GIL41529.1"/>
    </source>
</evidence>
<dbReference type="EMBL" id="BOPV01000001">
    <property type="protein sequence ID" value="GIL41529.1"/>
    <property type="molecule type" value="Genomic_DNA"/>
</dbReference>
<comment type="caution">
    <text evidence="2">The sequence shown here is derived from an EMBL/GenBank/DDBJ whole genome shotgun (WGS) entry which is preliminary data.</text>
</comment>
<dbReference type="RefSeq" id="WP_420245041.1">
    <property type="nucleotide sequence ID" value="NZ_BOPV01000001.1"/>
</dbReference>
<dbReference type="InterPro" id="IPR023631">
    <property type="entry name" value="Amidase_dom"/>
</dbReference>
<dbReference type="Pfam" id="PF01425">
    <property type="entry name" value="Amidase"/>
    <property type="match status" value="1"/>
</dbReference>
<keyword evidence="3" id="KW-1185">Reference proteome</keyword>
<dbReference type="InterPro" id="IPR036928">
    <property type="entry name" value="AS_sf"/>
</dbReference>
<dbReference type="PANTHER" id="PTHR11895">
    <property type="entry name" value="TRANSAMIDASE"/>
    <property type="match status" value="1"/>
</dbReference>
<dbReference type="AlphaFoldDB" id="A0A8S8XHX7"/>
<proteinExistence type="predicted"/>
<feature type="domain" description="Amidase" evidence="1">
    <location>
        <begin position="27"/>
        <end position="427"/>
    </location>
</feature>
<sequence length="439" mass="46621">MTDALARLTLVEARDAIRRGDLCPVDYVDALLARIEARDHEVHAFTQLTAERARARAKQLRDTRPKVLPPLFGVPYAVKDLLDVEGLPTTCQSRVMPTTPATRTARVVEQLDAAGGILLGKLTLYEFALGGVTFDLPWPPARNPHNLDYIAGSSSSGSGAALAANFVPLTIGTDTGGSIRSPATVNGVVGLKPSYGLVSRDGVFPLAFSLDTTGPLARTVGDVAAAMRVLAPIQGHAVTTPPRIGVVRHLHERDLVATPDVTVAFDNAVERLRAAGADIVEIELPSLQKFNAAGWTILFAEAYAIHRAWLQERPEQYGAQAREVLLTGAFIDSADYLLAQQNRVALTASVERALGGVDMLLTAVSALPPCRIDDRAAIKALLAASVRMPFNLSGHPALALPVRDKSDAGLPLGVQLVGRHGADGELLAAAEWVEHALAV</sequence>